<gene>
    <name evidence="4" type="ORF">MUN78_00990</name>
</gene>
<dbReference type="Gene3D" id="3.10.105.10">
    <property type="entry name" value="Dipeptide-binding Protein, Domain 3"/>
    <property type="match status" value="1"/>
</dbReference>
<evidence type="ECO:0000313" key="4">
    <source>
        <dbReference type="EMBL" id="UOQ57451.1"/>
    </source>
</evidence>
<dbReference type="InterPro" id="IPR000914">
    <property type="entry name" value="SBP_5_dom"/>
</dbReference>
<dbReference type="Pfam" id="PF00496">
    <property type="entry name" value="SBP_bac_5"/>
    <property type="match status" value="1"/>
</dbReference>
<dbReference type="PANTHER" id="PTHR30290">
    <property type="entry name" value="PERIPLASMIC BINDING COMPONENT OF ABC TRANSPORTER"/>
    <property type="match status" value="1"/>
</dbReference>
<evidence type="ECO:0000259" key="3">
    <source>
        <dbReference type="Pfam" id="PF00496"/>
    </source>
</evidence>
<reference evidence="4 5" key="1">
    <citation type="submission" date="2022-04" db="EMBL/GenBank/DDBJ databases">
        <title>Leucobacter sp. isolated from rhizosphere of garlic.</title>
        <authorList>
            <person name="Won M."/>
            <person name="Lee C.-M."/>
            <person name="Woen H.-Y."/>
            <person name="Kwon S.-W."/>
        </authorList>
    </citation>
    <scope>NUCLEOTIDE SEQUENCE [LARGE SCALE GENOMIC DNA]</scope>
    <source>
        <strain evidence="4 5">H21R-40</strain>
    </source>
</reference>
<dbReference type="PANTHER" id="PTHR30290:SF38">
    <property type="entry name" value="D,D-DIPEPTIDE-BINDING PERIPLASMIC PROTEIN DDPA-RELATED"/>
    <property type="match status" value="1"/>
</dbReference>
<dbReference type="CDD" id="cd00995">
    <property type="entry name" value="PBP2_NikA_DppA_OppA_like"/>
    <property type="match status" value="1"/>
</dbReference>
<evidence type="ECO:0000313" key="5">
    <source>
        <dbReference type="Proteomes" id="UP000831786"/>
    </source>
</evidence>
<feature type="signal peptide" evidence="2">
    <location>
        <begin position="1"/>
        <end position="35"/>
    </location>
</feature>
<keyword evidence="1 2" id="KW-0732">Signal</keyword>
<proteinExistence type="predicted"/>
<accession>A0ABY4FMG7</accession>
<dbReference type="Gene3D" id="3.40.190.10">
    <property type="entry name" value="Periplasmic binding protein-like II"/>
    <property type="match status" value="1"/>
</dbReference>
<dbReference type="InterPro" id="IPR030678">
    <property type="entry name" value="Peptide/Ni-bd"/>
</dbReference>
<name>A0ABY4FMG7_9MICO</name>
<dbReference type="EMBL" id="CP095045">
    <property type="protein sequence ID" value="UOQ57451.1"/>
    <property type="molecule type" value="Genomic_DNA"/>
</dbReference>
<dbReference type="SUPFAM" id="SSF53850">
    <property type="entry name" value="Periplasmic binding protein-like II"/>
    <property type="match status" value="1"/>
</dbReference>
<keyword evidence="5" id="KW-1185">Reference proteome</keyword>
<dbReference type="Proteomes" id="UP000831786">
    <property type="component" value="Chromosome"/>
</dbReference>
<dbReference type="PIRSF" id="PIRSF002741">
    <property type="entry name" value="MppA"/>
    <property type="match status" value="1"/>
</dbReference>
<dbReference type="InterPro" id="IPR039424">
    <property type="entry name" value="SBP_5"/>
</dbReference>
<feature type="domain" description="Solute-binding protein family 5" evidence="3">
    <location>
        <begin position="97"/>
        <end position="454"/>
    </location>
</feature>
<evidence type="ECO:0000256" key="1">
    <source>
        <dbReference type="ARBA" id="ARBA00022729"/>
    </source>
</evidence>
<dbReference type="RefSeq" id="WP_244728187.1">
    <property type="nucleotide sequence ID" value="NZ_CP095045.1"/>
</dbReference>
<organism evidence="4 5">
    <name type="scientific">Leucobacter allii</name>
    <dbReference type="NCBI Taxonomy" id="2932247"/>
    <lineage>
        <taxon>Bacteria</taxon>
        <taxon>Bacillati</taxon>
        <taxon>Actinomycetota</taxon>
        <taxon>Actinomycetes</taxon>
        <taxon>Micrococcales</taxon>
        <taxon>Microbacteriaceae</taxon>
        <taxon>Leucobacter</taxon>
    </lineage>
</organism>
<feature type="chain" id="PRO_5046918620" evidence="2">
    <location>
        <begin position="36"/>
        <end position="536"/>
    </location>
</feature>
<sequence>MSTRTSSWRLTLPKLAGLAVVGALALTGCAGTASAENPAHSDAPREARAGGELTMLMHVPTRSFDPADDNTMASTGDATRMSAIYDLLLVLDPVTGEVRPQLAESMTPNDDGSIWTLRLRDGVTFSDGTPLDAAAVQFTYQHIAQKGISSQTRAIQSWSMTVVDPLTLEIAIPTPNMHLDRTIADSLPFVVSPTAVQADPEGFASAPVGAGPFVLDEYEPDNYEVYSANPEYWQEGLPKLDGLRLELVPDAAQRINTIASGAANAQAPSSDADAALLANAESQGLVTSSVAQNGGGWIYLNNERPPFDDERARRAMYLALDRAELAQVALGSAEATAIDTMFVADSPYHEADITFPEPDAEEAQALFDELADEGAPVEITYVNIAGEVNSRTAQFIQAKLSEFENVTVDIETLDVTAAREQVFVNRDYDMSPYPGAYKFPDPEPGLYNLLASGGLWNTTGYANADVDAALDAARATADPEERRAEYRFVQEQFMSDLPGLFTFTPTITVVADPSVAGMSYNARGVVSWPEVGFAAE</sequence>
<dbReference type="PROSITE" id="PS51257">
    <property type="entry name" value="PROKAR_LIPOPROTEIN"/>
    <property type="match status" value="1"/>
</dbReference>
<evidence type="ECO:0000256" key="2">
    <source>
        <dbReference type="SAM" id="SignalP"/>
    </source>
</evidence>
<protein>
    <submittedName>
        <fullName evidence="4">ABC transporter substrate-binding protein</fullName>
    </submittedName>
</protein>